<dbReference type="KEGG" id="dmo:Dmoj_GI25750"/>
<dbReference type="InParanoid" id="A0A0Q9X1Q1"/>
<dbReference type="EMBL" id="CH933806">
    <property type="protein sequence ID" value="KRG01999.1"/>
    <property type="molecule type" value="Genomic_DNA"/>
</dbReference>
<proteinExistence type="predicted"/>
<dbReference type="AlphaFoldDB" id="A0A0Q9X1Q1"/>
<protein>
    <submittedName>
        <fullName evidence="1">Uncharacterized protein, isoform A</fullName>
    </submittedName>
</protein>
<name>A0A0Q9X1Q1_DROMO</name>
<accession>A0A0Q9X1Q1</accession>
<organism evidence="1 2">
    <name type="scientific">Drosophila mojavensis</name>
    <name type="common">Fruit fly</name>
    <dbReference type="NCBI Taxonomy" id="7230"/>
    <lineage>
        <taxon>Eukaryota</taxon>
        <taxon>Metazoa</taxon>
        <taxon>Ecdysozoa</taxon>
        <taxon>Arthropoda</taxon>
        <taxon>Hexapoda</taxon>
        <taxon>Insecta</taxon>
        <taxon>Pterygota</taxon>
        <taxon>Neoptera</taxon>
        <taxon>Endopterygota</taxon>
        <taxon>Diptera</taxon>
        <taxon>Brachycera</taxon>
        <taxon>Muscomorpha</taxon>
        <taxon>Ephydroidea</taxon>
        <taxon>Drosophilidae</taxon>
        <taxon>Drosophila</taxon>
    </lineage>
</organism>
<dbReference type="Proteomes" id="UP000009192">
    <property type="component" value="Unassembled WGS sequence"/>
</dbReference>
<keyword evidence="2" id="KW-1185">Reference proteome</keyword>
<evidence type="ECO:0000313" key="1">
    <source>
        <dbReference type="EMBL" id="KRG01999.1"/>
    </source>
</evidence>
<sequence length="102" mass="12054">MIPMFSYNGDFTVCCGRAPHWHPKSYCEFELEIDKGVDRLLALKDIYWNSGTNFCLFCSRYHMCLTRGMCFQLSCKDKRRIWETPGREIREMTVYASETITC</sequence>
<gene>
    <name evidence="1" type="primary">Dmoj\GI25750</name>
    <name evidence="1" type="ORF">Dmoj_GI25750</name>
</gene>
<reference evidence="1 2" key="1">
    <citation type="journal article" date="2007" name="Nature">
        <title>Evolution of genes and genomes on the Drosophila phylogeny.</title>
        <authorList>
            <consortium name="Drosophila 12 Genomes Consortium"/>
            <person name="Clark A.G."/>
            <person name="Eisen M.B."/>
            <person name="Smith D.R."/>
            <person name="Bergman C.M."/>
            <person name="Oliver B."/>
            <person name="Markow T.A."/>
            <person name="Kaufman T.C."/>
            <person name="Kellis M."/>
            <person name="Gelbart W."/>
            <person name="Iyer V.N."/>
            <person name="Pollard D.A."/>
            <person name="Sackton T.B."/>
            <person name="Larracuente A.M."/>
            <person name="Singh N.D."/>
            <person name="Abad J.P."/>
            <person name="Abt D.N."/>
            <person name="Adryan B."/>
            <person name="Aguade M."/>
            <person name="Akashi H."/>
            <person name="Anderson W.W."/>
            <person name="Aquadro C.F."/>
            <person name="Ardell D.H."/>
            <person name="Arguello R."/>
            <person name="Artieri C.G."/>
            <person name="Barbash D.A."/>
            <person name="Barker D."/>
            <person name="Barsanti P."/>
            <person name="Batterham P."/>
            <person name="Batzoglou S."/>
            <person name="Begun D."/>
            <person name="Bhutkar A."/>
            <person name="Blanco E."/>
            <person name="Bosak S.A."/>
            <person name="Bradley R.K."/>
            <person name="Brand A.D."/>
            <person name="Brent M.R."/>
            <person name="Brooks A.N."/>
            <person name="Brown R.H."/>
            <person name="Butlin R.K."/>
            <person name="Caggese C."/>
            <person name="Calvi B.R."/>
            <person name="Bernardo de Carvalho A."/>
            <person name="Caspi A."/>
            <person name="Castrezana S."/>
            <person name="Celniker S.E."/>
            <person name="Chang J.L."/>
            <person name="Chapple C."/>
            <person name="Chatterji S."/>
            <person name="Chinwalla A."/>
            <person name="Civetta A."/>
            <person name="Clifton S.W."/>
            <person name="Comeron J.M."/>
            <person name="Costello J.C."/>
            <person name="Coyne J.A."/>
            <person name="Daub J."/>
            <person name="David R.G."/>
            <person name="Delcher A.L."/>
            <person name="Delehaunty K."/>
            <person name="Do C.B."/>
            <person name="Ebling H."/>
            <person name="Edwards K."/>
            <person name="Eickbush T."/>
            <person name="Evans J.D."/>
            <person name="Filipski A."/>
            <person name="Findeiss S."/>
            <person name="Freyhult E."/>
            <person name="Fulton L."/>
            <person name="Fulton R."/>
            <person name="Garcia A.C."/>
            <person name="Gardiner A."/>
            <person name="Garfield D.A."/>
            <person name="Garvin B.E."/>
            <person name="Gibson G."/>
            <person name="Gilbert D."/>
            <person name="Gnerre S."/>
            <person name="Godfrey J."/>
            <person name="Good R."/>
            <person name="Gotea V."/>
            <person name="Gravely B."/>
            <person name="Greenberg A.J."/>
            <person name="Griffiths-Jones S."/>
            <person name="Gross S."/>
            <person name="Guigo R."/>
            <person name="Gustafson E.A."/>
            <person name="Haerty W."/>
            <person name="Hahn M.W."/>
            <person name="Halligan D.L."/>
            <person name="Halpern A.L."/>
            <person name="Halter G.M."/>
            <person name="Han M.V."/>
            <person name="Heger A."/>
            <person name="Hillier L."/>
            <person name="Hinrichs A.S."/>
            <person name="Holmes I."/>
            <person name="Hoskins R.A."/>
            <person name="Hubisz M.J."/>
            <person name="Hultmark D."/>
            <person name="Huntley M.A."/>
            <person name="Jaffe D.B."/>
            <person name="Jagadeeshan S."/>
            <person name="Jeck W.R."/>
            <person name="Johnson J."/>
            <person name="Jones C.D."/>
            <person name="Jordan W.C."/>
            <person name="Karpen G.H."/>
            <person name="Kataoka E."/>
            <person name="Keightley P.D."/>
            <person name="Kheradpour P."/>
            <person name="Kirkness E.F."/>
            <person name="Koerich L.B."/>
            <person name="Kristiansen K."/>
            <person name="Kudrna D."/>
            <person name="Kulathinal R.J."/>
            <person name="Kumar S."/>
            <person name="Kwok R."/>
            <person name="Lander E."/>
            <person name="Langley C.H."/>
            <person name="Lapoint R."/>
            <person name="Lazzaro B.P."/>
            <person name="Lee S.J."/>
            <person name="Levesque L."/>
            <person name="Li R."/>
            <person name="Lin C.F."/>
            <person name="Lin M.F."/>
            <person name="Lindblad-Toh K."/>
            <person name="Llopart A."/>
            <person name="Long M."/>
            <person name="Low L."/>
            <person name="Lozovsky E."/>
            <person name="Lu J."/>
            <person name="Luo M."/>
            <person name="Machado C.A."/>
            <person name="Makalowski W."/>
            <person name="Marzo M."/>
            <person name="Matsuda M."/>
            <person name="Matzkin L."/>
            <person name="McAllister B."/>
            <person name="McBride C.S."/>
            <person name="McKernan B."/>
            <person name="McKernan K."/>
            <person name="Mendez-Lago M."/>
            <person name="Minx P."/>
            <person name="Mollenhauer M.U."/>
            <person name="Montooth K."/>
            <person name="Mount S.M."/>
            <person name="Mu X."/>
            <person name="Myers E."/>
            <person name="Negre B."/>
            <person name="Newfeld S."/>
            <person name="Nielsen R."/>
            <person name="Noor M.A."/>
            <person name="O'Grady P."/>
            <person name="Pachter L."/>
            <person name="Papaceit M."/>
            <person name="Parisi M.J."/>
            <person name="Parisi M."/>
            <person name="Parts L."/>
            <person name="Pedersen J.S."/>
            <person name="Pesole G."/>
            <person name="Phillippy A.M."/>
            <person name="Ponting C.P."/>
            <person name="Pop M."/>
            <person name="Porcelli D."/>
            <person name="Powell J.R."/>
            <person name="Prohaska S."/>
            <person name="Pruitt K."/>
            <person name="Puig M."/>
            <person name="Quesneville H."/>
            <person name="Ram K.R."/>
            <person name="Rand D."/>
            <person name="Rasmussen M.D."/>
            <person name="Reed L.K."/>
            <person name="Reenan R."/>
            <person name="Reily A."/>
            <person name="Remington K.A."/>
            <person name="Rieger T.T."/>
            <person name="Ritchie M.G."/>
            <person name="Robin C."/>
            <person name="Rogers Y.H."/>
            <person name="Rohde C."/>
            <person name="Rozas J."/>
            <person name="Rubenfield M.J."/>
            <person name="Ruiz A."/>
            <person name="Russo S."/>
            <person name="Salzberg S.L."/>
            <person name="Sanchez-Gracia A."/>
            <person name="Saranga D.J."/>
            <person name="Sato H."/>
            <person name="Schaeffer S.W."/>
            <person name="Schatz M.C."/>
            <person name="Schlenke T."/>
            <person name="Schwartz R."/>
            <person name="Segarra C."/>
            <person name="Singh R.S."/>
            <person name="Sirot L."/>
            <person name="Sirota M."/>
            <person name="Sisneros N.B."/>
            <person name="Smith C.D."/>
            <person name="Smith T.F."/>
            <person name="Spieth J."/>
            <person name="Stage D.E."/>
            <person name="Stark A."/>
            <person name="Stephan W."/>
            <person name="Strausberg R.L."/>
            <person name="Strempel S."/>
            <person name="Sturgill D."/>
            <person name="Sutton G."/>
            <person name="Sutton G.G."/>
            <person name="Tao W."/>
            <person name="Teichmann S."/>
            <person name="Tobari Y.N."/>
            <person name="Tomimura Y."/>
            <person name="Tsolas J.M."/>
            <person name="Valente V.L."/>
            <person name="Venter E."/>
            <person name="Venter J.C."/>
            <person name="Vicario S."/>
            <person name="Vieira F.G."/>
            <person name="Vilella A.J."/>
            <person name="Villasante A."/>
            <person name="Walenz B."/>
            <person name="Wang J."/>
            <person name="Wasserman M."/>
            <person name="Watts T."/>
            <person name="Wilson D."/>
            <person name="Wilson R.K."/>
            <person name="Wing R.A."/>
            <person name="Wolfner M.F."/>
            <person name="Wong A."/>
            <person name="Wong G.K."/>
            <person name="Wu C.I."/>
            <person name="Wu G."/>
            <person name="Yamamoto D."/>
            <person name="Yang H.P."/>
            <person name="Yang S.P."/>
            <person name="Yorke J.A."/>
            <person name="Yoshida K."/>
            <person name="Zdobnov E."/>
            <person name="Zhang P."/>
            <person name="Zhang Y."/>
            <person name="Zimin A.V."/>
            <person name="Baldwin J."/>
            <person name="Abdouelleil A."/>
            <person name="Abdulkadir J."/>
            <person name="Abebe A."/>
            <person name="Abera B."/>
            <person name="Abreu J."/>
            <person name="Acer S.C."/>
            <person name="Aftuck L."/>
            <person name="Alexander A."/>
            <person name="An P."/>
            <person name="Anderson E."/>
            <person name="Anderson S."/>
            <person name="Arachi H."/>
            <person name="Azer M."/>
            <person name="Bachantsang P."/>
            <person name="Barry A."/>
            <person name="Bayul T."/>
            <person name="Berlin A."/>
            <person name="Bessette D."/>
            <person name="Bloom T."/>
            <person name="Blye J."/>
            <person name="Boguslavskiy L."/>
            <person name="Bonnet C."/>
            <person name="Boukhgalter B."/>
            <person name="Bourzgui I."/>
            <person name="Brown A."/>
            <person name="Cahill P."/>
            <person name="Channer S."/>
            <person name="Cheshatsang Y."/>
            <person name="Chuda L."/>
            <person name="Citroen M."/>
            <person name="Collymore A."/>
            <person name="Cooke P."/>
            <person name="Costello M."/>
            <person name="D'Aco K."/>
            <person name="Daza R."/>
            <person name="De Haan G."/>
            <person name="DeGray S."/>
            <person name="DeMaso C."/>
            <person name="Dhargay N."/>
            <person name="Dooley K."/>
            <person name="Dooley E."/>
            <person name="Doricent M."/>
            <person name="Dorje P."/>
            <person name="Dorjee K."/>
            <person name="Dupes A."/>
            <person name="Elong R."/>
            <person name="Falk J."/>
            <person name="Farina A."/>
            <person name="Faro S."/>
            <person name="Ferguson D."/>
            <person name="Fisher S."/>
            <person name="Foley C.D."/>
            <person name="Franke A."/>
            <person name="Friedrich D."/>
            <person name="Gadbois L."/>
            <person name="Gearin G."/>
            <person name="Gearin C.R."/>
            <person name="Giannoukos G."/>
            <person name="Goode T."/>
            <person name="Graham J."/>
            <person name="Grandbois E."/>
            <person name="Grewal S."/>
            <person name="Gyaltsen K."/>
            <person name="Hafez N."/>
            <person name="Hagos B."/>
            <person name="Hall J."/>
            <person name="Henson C."/>
            <person name="Hollinger A."/>
            <person name="Honan T."/>
            <person name="Huard M.D."/>
            <person name="Hughes L."/>
            <person name="Hurhula B."/>
            <person name="Husby M.E."/>
            <person name="Kamat A."/>
            <person name="Kanga B."/>
            <person name="Kashin S."/>
            <person name="Khazanovich D."/>
            <person name="Kisner P."/>
            <person name="Lance K."/>
            <person name="Lara M."/>
            <person name="Lee W."/>
            <person name="Lennon N."/>
            <person name="Letendre F."/>
            <person name="LeVine R."/>
            <person name="Lipovsky A."/>
            <person name="Liu X."/>
            <person name="Liu J."/>
            <person name="Liu S."/>
            <person name="Lokyitsang T."/>
            <person name="Lokyitsang Y."/>
            <person name="Lubonja R."/>
            <person name="Lui A."/>
            <person name="MacDonald P."/>
            <person name="Magnisalis V."/>
            <person name="Maru K."/>
            <person name="Matthews C."/>
            <person name="McCusker W."/>
            <person name="McDonough S."/>
            <person name="Mehta T."/>
            <person name="Meldrim J."/>
            <person name="Meneus L."/>
            <person name="Mihai O."/>
            <person name="Mihalev A."/>
            <person name="Mihova T."/>
            <person name="Mittelman R."/>
            <person name="Mlenga V."/>
            <person name="Montmayeur A."/>
            <person name="Mulrain L."/>
            <person name="Navidi A."/>
            <person name="Naylor J."/>
            <person name="Negash T."/>
            <person name="Nguyen T."/>
            <person name="Nguyen N."/>
            <person name="Nicol R."/>
            <person name="Norbu C."/>
            <person name="Norbu N."/>
            <person name="Novod N."/>
            <person name="O'Neill B."/>
            <person name="Osman S."/>
            <person name="Markiewicz E."/>
            <person name="Oyono O.L."/>
            <person name="Patti C."/>
            <person name="Phunkhang P."/>
            <person name="Pierre F."/>
            <person name="Priest M."/>
            <person name="Raghuraman S."/>
            <person name="Rege F."/>
            <person name="Reyes R."/>
            <person name="Rise C."/>
            <person name="Rogov P."/>
            <person name="Ross K."/>
            <person name="Ryan E."/>
            <person name="Settipalli S."/>
            <person name="Shea T."/>
            <person name="Sherpa N."/>
            <person name="Shi L."/>
            <person name="Shih D."/>
            <person name="Sparrow T."/>
            <person name="Spaulding J."/>
            <person name="Stalker J."/>
            <person name="Stange-Thomann N."/>
            <person name="Stavropoulos S."/>
            <person name="Stone C."/>
            <person name="Strader C."/>
            <person name="Tesfaye S."/>
            <person name="Thomson T."/>
            <person name="Thoulutsang Y."/>
            <person name="Thoulutsang D."/>
            <person name="Topham K."/>
            <person name="Topping I."/>
            <person name="Tsamla T."/>
            <person name="Vassiliev H."/>
            <person name="Vo A."/>
            <person name="Wangchuk T."/>
            <person name="Wangdi T."/>
            <person name="Weiand M."/>
            <person name="Wilkinson J."/>
            <person name="Wilson A."/>
            <person name="Yadav S."/>
            <person name="Young G."/>
            <person name="Yu Q."/>
            <person name="Zembek L."/>
            <person name="Zhong D."/>
            <person name="Zimmer A."/>
            <person name="Zwirko Z."/>
            <person name="Jaffe D.B."/>
            <person name="Alvarez P."/>
            <person name="Brockman W."/>
            <person name="Butler J."/>
            <person name="Chin C."/>
            <person name="Gnerre S."/>
            <person name="Grabherr M."/>
            <person name="Kleber M."/>
            <person name="Mauceli E."/>
            <person name="MacCallum I."/>
        </authorList>
    </citation>
    <scope>NUCLEOTIDE SEQUENCE [LARGE SCALE GENOMIC DNA]</scope>
    <source>
        <strain evidence="2">Tucson 15081-1352.22</strain>
    </source>
</reference>
<evidence type="ECO:0000313" key="2">
    <source>
        <dbReference type="Proteomes" id="UP000009192"/>
    </source>
</evidence>